<name>A0A0A9CDX5_ARUDO</name>
<sequence length="40" mass="4442">MTPYETQILHFGAVSALDAVSDTDTPRIRRGFQCSMTLVI</sequence>
<reference evidence="1" key="2">
    <citation type="journal article" date="2015" name="Data Brief">
        <title>Shoot transcriptome of the giant reed, Arundo donax.</title>
        <authorList>
            <person name="Barrero R.A."/>
            <person name="Guerrero F.D."/>
            <person name="Moolhuijzen P."/>
            <person name="Goolsby J.A."/>
            <person name="Tidwell J."/>
            <person name="Bellgard S.E."/>
            <person name="Bellgard M.I."/>
        </authorList>
    </citation>
    <scope>NUCLEOTIDE SEQUENCE</scope>
    <source>
        <tissue evidence="1">Shoot tissue taken approximately 20 cm above the soil surface</tissue>
    </source>
</reference>
<protein>
    <submittedName>
        <fullName evidence="1">Uncharacterized protein</fullName>
    </submittedName>
</protein>
<proteinExistence type="predicted"/>
<organism evidence="1">
    <name type="scientific">Arundo donax</name>
    <name type="common">Giant reed</name>
    <name type="synonym">Donax arundinaceus</name>
    <dbReference type="NCBI Taxonomy" id="35708"/>
    <lineage>
        <taxon>Eukaryota</taxon>
        <taxon>Viridiplantae</taxon>
        <taxon>Streptophyta</taxon>
        <taxon>Embryophyta</taxon>
        <taxon>Tracheophyta</taxon>
        <taxon>Spermatophyta</taxon>
        <taxon>Magnoliopsida</taxon>
        <taxon>Liliopsida</taxon>
        <taxon>Poales</taxon>
        <taxon>Poaceae</taxon>
        <taxon>PACMAD clade</taxon>
        <taxon>Arundinoideae</taxon>
        <taxon>Arundineae</taxon>
        <taxon>Arundo</taxon>
    </lineage>
</organism>
<dbReference type="EMBL" id="GBRH01228193">
    <property type="protein sequence ID" value="JAD69702.1"/>
    <property type="molecule type" value="Transcribed_RNA"/>
</dbReference>
<accession>A0A0A9CDX5</accession>
<dbReference type="AlphaFoldDB" id="A0A0A9CDX5"/>
<reference evidence="1" key="1">
    <citation type="submission" date="2014-09" db="EMBL/GenBank/DDBJ databases">
        <authorList>
            <person name="Magalhaes I.L.F."/>
            <person name="Oliveira U."/>
            <person name="Santos F.R."/>
            <person name="Vidigal T.H.D.A."/>
            <person name="Brescovit A.D."/>
            <person name="Santos A.J."/>
        </authorList>
    </citation>
    <scope>NUCLEOTIDE SEQUENCE</scope>
    <source>
        <tissue evidence="1">Shoot tissue taken approximately 20 cm above the soil surface</tissue>
    </source>
</reference>
<evidence type="ECO:0000313" key="1">
    <source>
        <dbReference type="EMBL" id="JAD69702.1"/>
    </source>
</evidence>